<feature type="domain" description="Transcription regulator PadR N-terminal" evidence="2">
    <location>
        <begin position="8"/>
        <end position="81"/>
    </location>
</feature>
<dbReference type="SUPFAM" id="SSF46785">
    <property type="entry name" value="Winged helix' DNA-binding domain"/>
    <property type="match status" value="1"/>
</dbReference>
<reference evidence="3 4" key="1">
    <citation type="submission" date="2017-09" db="EMBL/GenBank/DDBJ databases">
        <authorList>
            <person name="Ehlers B."/>
            <person name="Leendertz F.H."/>
        </authorList>
    </citation>
    <scope>NUCLEOTIDE SEQUENCE [LARGE SCALE GENOMIC DNA]</scope>
    <source>
        <strain evidence="3 4">USBA 140</strain>
    </source>
</reference>
<dbReference type="PANTHER" id="PTHR43252">
    <property type="entry name" value="TRANSCRIPTIONAL REGULATOR YQJI"/>
    <property type="match status" value="1"/>
</dbReference>
<organism evidence="3 4">
    <name type="scientific">Caenispirillum bisanense</name>
    <dbReference type="NCBI Taxonomy" id="414052"/>
    <lineage>
        <taxon>Bacteria</taxon>
        <taxon>Pseudomonadati</taxon>
        <taxon>Pseudomonadota</taxon>
        <taxon>Alphaproteobacteria</taxon>
        <taxon>Rhodospirillales</taxon>
        <taxon>Novispirillaceae</taxon>
        <taxon>Caenispirillum</taxon>
    </lineage>
</organism>
<sequence>MDAKTLCLGALTCGPASGYEIRKLFEEGAYATLHPIGFGSIYPALTALLADGLVECTAEEQSGRPDKKVYRLTDAGVAALAQALLGEPQADRYRSDTLFMLTLAELIPAERIRWLLRQHRAAHQAELDKMLACDPADMPAGPRFVHGLGLTVYQAVIDHIDRHGDALVAAIAAGRDTTTSGSSAGTAEASGGADRGLGGSSRTAAK</sequence>
<name>A0A286G3F1_9PROT</name>
<evidence type="ECO:0000313" key="4">
    <source>
        <dbReference type="Proteomes" id="UP000219621"/>
    </source>
</evidence>
<evidence type="ECO:0000259" key="2">
    <source>
        <dbReference type="Pfam" id="PF03551"/>
    </source>
</evidence>
<dbReference type="InterPro" id="IPR036388">
    <property type="entry name" value="WH-like_DNA-bd_sf"/>
</dbReference>
<dbReference type="RefSeq" id="WP_097277193.1">
    <property type="nucleotide sequence ID" value="NZ_OCNJ01000001.1"/>
</dbReference>
<dbReference type="Pfam" id="PF03551">
    <property type="entry name" value="PadR"/>
    <property type="match status" value="1"/>
</dbReference>
<dbReference type="Gene3D" id="1.10.10.10">
    <property type="entry name" value="Winged helix-like DNA-binding domain superfamily/Winged helix DNA-binding domain"/>
    <property type="match status" value="1"/>
</dbReference>
<feature type="compositionally biased region" description="Low complexity" evidence="1">
    <location>
        <begin position="177"/>
        <end position="192"/>
    </location>
</feature>
<dbReference type="Proteomes" id="UP000219621">
    <property type="component" value="Unassembled WGS sequence"/>
</dbReference>
<proteinExistence type="predicted"/>
<accession>A0A286G3F1</accession>
<dbReference type="EMBL" id="OCNJ01000001">
    <property type="protein sequence ID" value="SOD89669.1"/>
    <property type="molecule type" value="Genomic_DNA"/>
</dbReference>
<dbReference type="GO" id="GO:0003677">
    <property type="term" value="F:DNA binding"/>
    <property type="evidence" value="ECO:0007669"/>
    <property type="project" value="UniProtKB-KW"/>
</dbReference>
<dbReference type="InterPro" id="IPR005149">
    <property type="entry name" value="Tscrpt_reg_PadR_N"/>
</dbReference>
<evidence type="ECO:0000256" key="1">
    <source>
        <dbReference type="SAM" id="MobiDB-lite"/>
    </source>
</evidence>
<dbReference type="InterPro" id="IPR036390">
    <property type="entry name" value="WH_DNA-bd_sf"/>
</dbReference>
<protein>
    <submittedName>
        <fullName evidence="3">DNA-binding transcriptional regulator, PadR family</fullName>
    </submittedName>
</protein>
<keyword evidence="3" id="KW-0238">DNA-binding</keyword>
<evidence type="ECO:0000313" key="3">
    <source>
        <dbReference type="EMBL" id="SOD89669.1"/>
    </source>
</evidence>
<gene>
    <name evidence="3" type="ORF">SAMN05421508_101296</name>
</gene>
<dbReference type="PANTHER" id="PTHR43252:SF6">
    <property type="entry name" value="NEGATIVE TRANSCRIPTION REGULATOR PADR"/>
    <property type="match status" value="1"/>
</dbReference>
<dbReference type="AlphaFoldDB" id="A0A286G3F1"/>
<keyword evidence="4" id="KW-1185">Reference proteome</keyword>
<dbReference type="OrthoDB" id="3186544at2"/>
<feature type="region of interest" description="Disordered" evidence="1">
    <location>
        <begin position="177"/>
        <end position="206"/>
    </location>
</feature>